<dbReference type="InterPro" id="IPR018958">
    <property type="entry name" value="Knr4/Smi1-like_dom"/>
</dbReference>
<evidence type="ECO:0000259" key="1">
    <source>
        <dbReference type="SMART" id="SM00860"/>
    </source>
</evidence>
<gene>
    <name evidence="2" type="ORF">EDD58_101184</name>
</gene>
<evidence type="ECO:0000313" key="3">
    <source>
        <dbReference type="Proteomes" id="UP000294937"/>
    </source>
</evidence>
<protein>
    <submittedName>
        <fullName evidence="2">SUKH superfamily protein</fullName>
    </submittedName>
</protein>
<dbReference type="SUPFAM" id="SSF160631">
    <property type="entry name" value="SMI1/KNR4-like"/>
    <property type="match status" value="1"/>
</dbReference>
<feature type="domain" description="Knr4/Smi1-like" evidence="1">
    <location>
        <begin position="10"/>
        <end position="145"/>
    </location>
</feature>
<keyword evidence="3" id="KW-1185">Reference proteome</keyword>
<dbReference type="SMART" id="SM00860">
    <property type="entry name" value="SMI1_KNR4"/>
    <property type="match status" value="1"/>
</dbReference>
<proteinExistence type="predicted"/>
<dbReference type="AlphaFoldDB" id="A0A4R3LBG0"/>
<accession>A0A4R3LBG0</accession>
<dbReference type="Pfam" id="PF09346">
    <property type="entry name" value="SMI1_KNR4"/>
    <property type="match status" value="1"/>
</dbReference>
<dbReference type="EMBL" id="SMAG01000001">
    <property type="protein sequence ID" value="TCS96550.1"/>
    <property type="molecule type" value="Genomic_DNA"/>
</dbReference>
<sequence length="149" mass="17220">MNVDINGFGKATQDMIDRFEHHIGFSLPEDYKAFLRQYNGGLTSVRYCNFFVNELNEEIPLNVLYGLGVDYEQADLQVWYDEYKDDLLPNSLIIGNDPGSGMIVLVNDLEGSGVYYWDHSWYFEQSDEEQNSYKIADSFQSFLDGLKKP</sequence>
<dbReference type="InterPro" id="IPR037883">
    <property type="entry name" value="Knr4/Smi1-like_sf"/>
</dbReference>
<organism evidence="2 3">
    <name type="scientific">Hazenella coriacea</name>
    <dbReference type="NCBI Taxonomy" id="1179467"/>
    <lineage>
        <taxon>Bacteria</taxon>
        <taxon>Bacillati</taxon>
        <taxon>Bacillota</taxon>
        <taxon>Bacilli</taxon>
        <taxon>Bacillales</taxon>
        <taxon>Thermoactinomycetaceae</taxon>
        <taxon>Hazenella</taxon>
    </lineage>
</organism>
<evidence type="ECO:0000313" key="2">
    <source>
        <dbReference type="EMBL" id="TCS96550.1"/>
    </source>
</evidence>
<dbReference type="Gene3D" id="3.40.1580.10">
    <property type="entry name" value="SMI1/KNR4-like"/>
    <property type="match status" value="1"/>
</dbReference>
<dbReference type="RefSeq" id="WP_243648600.1">
    <property type="nucleotide sequence ID" value="NZ_SMAG01000001.1"/>
</dbReference>
<dbReference type="Proteomes" id="UP000294937">
    <property type="component" value="Unassembled WGS sequence"/>
</dbReference>
<reference evidence="2 3" key="1">
    <citation type="submission" date="2019-03" db="EMBL/GenBank/DDBJ databases">
        <title>Genomic Encyclopedia of Type Strains, Phase IV (KMG-IV): sequencing the most valuable type-strain genomes for metagenomic binning, comparative biology and taxonomic classification.</title>
        <authorList>
            <person name="Goeker M."/>
        </authorList>
    </citation>
    <scope>NUCLEOTIDE SEQUENCE [LARGE SCALE GENOMIC DNA]</scope>
    <source>
        <strain evidence="2 3">DSM 45707</strain>
    </source>
</reference>
<name>A0A4R3LBG0_9BACL</name>
<comment type="caution">
    <text evidence="2">The sequence shown here is derived from an EMBL/GenBank/DDBJ whole genome shotgun (WGS) entry which is preliminary data.</text>
</comment>